<dbReference type="Proteomes" id="UP000494249">
    <property type="component" value="Unassembled WGS sequence"/>
</dbReference>
<proteinExistence type="predicted"/>
<name>A0A6J5CB86_9BURK</name>
<dbReference type="AlphaFoldDB" id="A0A6J5CB86"/>
<evidence type="ECO:0000313" key="2">
    <source>
        <dbReference type="Proteomes" id="UP000494249"/>
    </source>
</evidence>
<accession>A0A6J5CB86</accession>
<protein>
    <submittedName>
        <fullName evidence="1">Uncharacterized protein</fullName>
    </submittedName>
</protein>
<dbReference type="EMBL" id="CADIKB010000044">
    <property type="protein sequence ID" value="CAB3732213.1"/>
    <property type="molecule type" value="Genomic_DNA"/>
</dbReference>
<reference evidence="1 2" key="1">
    <citation type="submission" date="2020-04" db="EMBL/GenBank/DDBJ databases">
        <authorList>
            <person name="De Canck E."/>
        </authorList>
    </citation>
    <scope>NUCLEOTIDE SEQUENCE [LARGE SCALE GENOMIC DNA]</scope>
    <source>
        <strain evidence="1 2">LMG 22037</strain>
    </source>
</reference>
<gene>
    <name evidence="1" type="ORF">LMG22037_05683</name>
</gene>
<dbReference type="RefSeq" id="WP_035484854.1">
    <property type="nucleotide sequence ID" value="NZ_CADFGL010000072.1"/>
</dbReference>
<organism evidence="1 2">
    <name type="scientific">Paraburkholderia phenoliruptrix</name>
    <dbReference type="NCBI Taxonomy" id="252970"/>
    <lineage>
        <taxon>Bacteria</taxon>
        <taxon>Pseudomonadati</taxon>
        <taxon>Pseudomonadota</taxon>
        <taxon>Betaproteobacteria</taxon>
        <taxon>Burkholderiales</taxon>
        <taxon>Burkholderiaceae</taxon>
        <taxon>Paraburkholderia</taxon>
    </lineage>
</organism>
<evidence type="ECO:0000313" key="1">
    <source>
        <dbReference type="EMBL" id="CAB3732213.1"/>
    </source>
</evidence>
<sequence length="173" mass="19684">MKDTEIALERFSQVMGTVDDTVHTLLKGHLLIEEALARIIDQFVFHREHLADARLTFATKVHVCRALCLRKNNLGEWELIEALNGLRNNVAHTLQSPQRERKFNRVKEIYLREAAGMSGIEEVPNRSEAEVLLLACGHCLGFLASFEGDARSFRQQVFAMDRIVNANQPPFDL</sequence>